<proteinExistence type="inferred from homology"/>
<evidence type="ECO:0000259" key="4">
    <source>
        <dbReference type="Pfam" id="PF19305"/>
    </source>
</evidence>
<dbReference type="RefSeq" id="WP_152271946.1">
    <property type="nucleotide sequence ID" value="NZ_VTFX01000003.1"/>
</dbReference>
<evidence type="ECO:0008006" key="7">
    <source>
        <dbReference type="Google" id="ProtNLM"/>
    </source>
</evidence>
<protein>
    <recommendedName>
        <fullName evidence="7">MmgE/PrpD family protein</fullName>
    </recommendedName>
</protein>
<evidence type="ECO:0000256" key="2">
    <source>
        <dbReference type="SAM" id="MobiDB-lite"/>
    </source>
</evidence>
<dbReference type="Gene3D" id="3.30.1330.120">
    <property type="entry name" value="2-methylcitrate dehydratase PrpD"/>
    <property type="match status" value="1"/>
</dbReference>
<evidence type="ECO:0000313" key="5">
    <source>
        <dbReference type="EMBL" id="KAD3720575.1"/>
    </source>
</evidence>
<dbReference type="EMBL" id="VTFX01000003">
    <property type="protein sequence ID" value="KAD3720575.1"/>
    <property type="molecule type" value="Genomic_DNA"/>
</dbReference>
<evidence type="ECO:0000256" key="1">
    <source>
        <dbReference type="ARBA" id="ARBA00006174"/>
    </source>
</evidence>
<accession>A0A5N6MT25</accession>
<dbReference type="GO" id="GO:0016829">
    <property type="term" value="F:lyase activity"/>
    <property type="evidence" value="ECO:0007669"/>
    <property type="project" value="InterPro"/>
</dbReference>
<dbReference type="InterPro" id="IPR045337">
    <property type="entry name" value="MmgE_PrpD_C"/>
</dbReference>
<dbReference type="Pfam" id="PF03972">
    <property type="entry name" value="MmgE_PrpD_N"/>
    <property type="match status" value="1"/>
</dbReference>
<dbReference type="InterPro" id="IPR036148">
    <property type="entry name" value="MmgE/PrpD_sf"/>
</dbReference>
<sequence>MVNEPTASSPEEAFIKAVERSRGVTAAGLSRRARSVGTLSLLDWLGCAVAGGNTPEARQTFQALAPGVGDAAVAGTGLSVGWRDAVVLNGVQGHALDFDDMLPAMSGHPSAAVLPALVTLGADLGATVEDVVLALAAGVEFGAWVARYVMPGHYDDGWHGTGTVGTLAAAAGVARLLGLSRDQWVTALDLAATQASGLRELFGTAGKPLHAANAAQAGALAGRMAAAGAHSGGRGILGPKGFIAIHGGDPASVQAPDTAWAIEGMLYKTYASCFMTQASVDAALRLRAAGITPEQVKAITLTVSPKLRDVCAIAVPRTGLDAKFSLQATTALALGGHDMAAESTYHPDKLTGGAYRSLLSRITLQYAQELAGKEASIVLEARLSSGHTVVHRVDRGRPVEDQDVLRGTLTDKFTALVGPVLGEGRTAALAQLAGDGGTPAAVLLAASAPAQETDDRPATAGMAQRID</sequence>
<dbReference type="InterPro" id="IPR005656">
    <property type="entry name" value="MmgE_PrpD"/>
</dbReference>
<dbReference type="InterPro" id="IPR042188">
    <property type="entry name" value="MmgE/PrpD_sf_2"/>
</dbReference>
<dbReference type="InterPro" id="IPR045336">
    <property type="entry name" value="MmgE_PrpD_N"/>
</dbReference>
<dbReference type="PANTHER" id="PTHR16943:SF8">
    <property type="entry name" value="2-METHYLCITRATE DEHYDRATASE"/>
    <property type="match status" value="1"/>
</dbReference>
<gene>
    <name evidence="5" type="ORF">GD627_07125</name>
</gene>
<name>A0A5N6MT25_9MICC</name>
<keyword evidence="6" id="KW-1185">Reference proteome</keyword>
<evidence type="ECO:0000259" key="3">
    <source>
        <dbReference type="Pfam" id="PF03972"/>
    </source>
</evidence>
<dbReference type="AlphaFoldDB" id="A0A5N6MT25"/>
<feature type="region of interest" description="Disordered" evidence="2">
    <location>
        <begin position="448"/>
        <end position="467"/>
    </location>
</feature>
<dbReference type="InterPro" id="IPR042183">
    <property type="entry name" value="MmgE/PrpD_sf_1"/>
</dbReference>
<dbReference type="SUPFAM" id="SSF103378">
    <property type="entry name" value="2-methylcitrate dehydratase PrpD"/>
    <property type="match status" value="1"/>
</dbReference>
<dbReference type="PANTHER" id="PTHR16943">
    <property type="entry name" value="2-METHYLCITRATE DEHYDRATASE-RELATED"/>
    <property type="match status" value="1"/>
</dbReference>
<reference evidence="5 6" key="1">
    <citation type="submission" date="2019-08" db="EMBL/GenBank/DDBJ databases">
        <title>Arthrobacter sp. nov., isolated from plateau pika and Tibetan wild ass.</title>
        <authorList>
            <person name="Ge Y."/>
        </authorList>
    </citation>
    <scope>NUCLEOTIDE SEQUENCE [LARGE SCALE GENOMIC DNA]</scope>
    <source>
        <strain evidence="5 6">785</strain>
    </source>
</reference>
<dbReference type="Pfam" id="PF19305">
    <property type="entry name" value="MmgE_PrpD_C"/>
    <property type="match status" value="1"/>
</dbReference>
<comment type="caution">
    <text evidence="5">The sequence shown here is derived from an EMBL/GenBank/DDBJ whole genome shotgun (WGS) entry which is preliminary data.</text>
</comment>
<feature type="domain" description="MmgE/PrpD N-terminal" evidence="3">
    <location>
        <begin position="31"/>
        <end position="249"/>
    </location>
</feature>
<feature type="domain" description="MmgE/PrpD C-terminal" evidence="4">
    <location>
        <begin position="270"/>
        <end position="427"/>
    </location>
</feature>
<dbReference type="Proteomes" id="UP000326852">
    <property type="component" value="Unassembled WGS sequence"/>
</dbReference>
<dbReference type="Gene3D" id="1.10.4100.10">
    <property type="entry name" value="2-methylcitrate dehydratase PrpD"/>
    <property type="match status" value="1"/>
</dbReference>
<evidence type="ECO:0000313" key="6">
    <source>
        <dbReference type="Proteomes" id="UP000326852"/>
    </source>
</evidence>
<comment type="similarity">
    <text evidence="1">Belongs to the PrpD family.</text>
</comment>
<organism evidence="5 6">
    <name type="scientific">Arthrobacter yangruifuii</name>
    <dbReference type="NCBI Taxonomy" id="2606616"/>
    <lineage>
        <taxon>Bacteria</taxon>
        <taxon>Bacillati</taxon>
        <taxon>Actinomycetota</taxon>
        <taxon>Actinomycetes</taxon>
        <taxon>Micrococcales</taxon>
        <taxon>Micrococcaceae</taxon>
        <taxon>Arthrobacter</taxon>
    </lineage>
</organism>